<keyword evidence="2" id="KW-1185">Reference proteome</keyword>
<organism evidence="1 2">
    <name type="scientific">Nostoc flagelliforme CCNUN1</name>
    <dbReference type="NCBI Taxonomy" id="2038116"/>
    <lineage>
        <taxon>Bacteria</taxon>
        <taxon>Bacillati</taxon>
        <taxon>Cyanobacteriota</taxon>
        <taxon>Cyanophyceae</taxon>
        <taxon>Nostocales</taxon>
        <taxon>Nostocaceae</taxon>
        <taxon>Nostoc</taxon>
    </lineage>
</organism>
<evidence type="ECO:0000313" key="1">
    <source>
        <dbReference type="EMBL" id="AUB34435.1"/>
    </source>
</evidence>
<dbReference type="KEGG" id="nfl:COO91_00255"/>
<reference evidence="1 2" key="1">
    <citation type="submission" date="2017-11" db="EMBL/GenBank/DDBJ databases">
        <title>Complete genome of a free-living desiccation-tolerant cyanobacterium and its photosynthetic adaptation to extreme terrestrial habitat.</title>
        <authorList>
            <person name="Shang J."/>
        </authorList>
    </citation>
    <scope>NUCLEOTIDE SEQUENCE [LARGE SCALE GENOMIC DNA]</scope>
    <source>
        <strain evidence="1 2">CCNUN1</strain>
    </source>
</reference>
<dbReference type="AlphaFoldDB" id="A0A2K8SHV3"/>
<protein>
    <submittedName>
        <fullName evidence="1">Uncharacterized protein</fullName>
    </submittedName>
</protein>
<dbReference type="Proteomes" id="UP000232003">
    <property type="component" value="Chromosome"/>
</dbReference>
<name>A0A2K8SHV3_9NOSO</name>
<evidence type="ECO:0000313" key="2">
    <source>
        <dbReference type="Proteomes" id="UP000232003"/>
    </source>
</evidence>
<proteinExistence type="predicted"/>
<sequence>MEFKASLMQFKDSLMQFKASLMQFKDSLTEFKASLMQFKDSLTEFKASYAIPPAPAPCPMPHALIPKNYVSSRSESALSHLVAA</sequence>
<dbReference type="EMBL" id="CP024785">
    <property type="protein sequence ID" value="AUB34435.1"/>
    <property type="molecule type" value="Genomic_DNA"/>
</dbReference>
<gene>
    <name evidence="1" type="ORF">COO91_00255</name>
</gene>
<accession>A0A2K8SHV3</accession>